<evidence type="ECO:0000256" key="2">
    <source>
        <dbReference type="ARBA" id="ARBA00004496"/>
    </source>
</evidence>
<dbReference type="FunFam" id="3.40.140.10:FF:000203">
    <property type="entry name" value="COP9 signalosome complex subunit 5"/>
    <property type="match status" value="1"/>
</dbReference>
<evidence type="ECO:0000256" key="7">
    <source>
        <dbReference type="ARBA" id="ARBA00022670"/>
    </source>
</evidence>
<evidence type="ECO:0000256" key="11">
    <source>
        <dbReference type="ARBA" id="ARBA00022833"/>
    </source>
</evidence>
<keyword evidence="7" id="KW-0645">Protease</keyword>
<keyword evidence="16" id="KW-1185">Reference proteome</keyword>
<dbReference type="GO" id="GO:0006508">
    <property type="term" value="P:proteolysis"/>
    <property type="evidence" value="ECO:0007669"/>
    <property type="project" value="UniProtKB-KW"/>
</dbReference>
<dbReference type="PANTHER" id="PTHR10410">
    <property type="entry name" value="EUKARYOTIC TRANSLATION INITIATION FACTOR 3 -RELATED"/>
    <property type="match status" value="1"/>
</dbReference>
<evidence type="ECO:0000256" key="4">
    <source>
        <dbReference type="ARBA" id="ARBA00011098"/>
    </source>
</evidence>
<dbReference type="CDD" id="cd08069">
    <property type="entry name" value="MPN_RPN11_CSN5"/>
    <property type="match status" value="1"/>
</dbReference>
<evidence type="ECO:0000256" key="3">
    <source>
        <dbReference type="ARBA" id="ARBA00006008"/>
    </source>
</evidence>
<feature type="non-terminal residue" evidence="15">
    <location>
        <position position="261"/>
    </location>
</feature>
<name>G3AH56_SPAPN</name>
<evidence type="ECO:0000313" key="16">
    <source>
        <dbReference type="Proteomes" id="UP000000709"/>
    </source>
</evidence>
<dbReference type="RefSeq" id="XP_007372898.1">
    <property type="nucleotide sequence ID" value="XM_007372836.1"/>
</dbReference>
<dbReference type="AlphaFoldDB" id="G3AH56"/>
<comment type="subunit">
    <text evidence="4">Component of the COP9 signalosome (CSN) complex.</text>
</comment>
<sequence>MPCFHDLATALQSNNNAKIKGTKIVDLYDLGITDKPRTSNATKFYNIPPVAPALAKSRPWKADPHYFSTCYISSLALVKMTIHAQSGGNIEVMGMLIGKVISGAIIIMDVYALPVEGTETRVNAQAEAYEYMVQYLEMNKKITGRNENIVGWYHSHPGYGCWLSGIDVSTQSLNQGFQDPYLAIVVDPIKTVKQGKVEIGAFRTFPENYVPTSDGSHLSSKPAVNIPKAKRKDFGSHFDKYYPLDIEIFSSDVDESIIQML</sequence>
<dbReference type="Proteomes" id="UP000000709">
    <property type="component" value="Unassembled WGS sequence"/>
</dbReference>
<dbReference type="PROSITE" id="PS50249">
    <property type="entry name" value="MPN"/>
    <property type="match status" value="1"/>
</dbReference>
<protein>
    <recommendedName>
        <fullName evidence="5">COP9 signalosome complex subunit 5</fullName>
    </recommendedName>
</protein>
<keyword evidence="10" id="KW-0378">Hydrolase</keyword>
<evidence type="ECO:0000256" key="9">
    <source>
        <dbReference type="ARBA" id="ARBA00022790"/>
    </source>
</evidence>
<comment type="subcellular location">
    <subcellularLocation>
        <location evidence="2">Cytoplasm</location>
    </subcellularLocation>
    <subcellularLocation>
        <location evidence="1">Nucleus</location>
    </subcellularLocation>
</comment>
<dbReference type="MEROPS" id="M67.A13"/>
<evidence type="ECO:0000259" key="14">
    <source>
        <dbReference type="PROSITE" id="PS50249"/>
    </source>
</evidence>
<dbReference type="InterPro" id="IPR000555">
    <property type="entry name" value="JAMM/MPN+_dom"/>
</dbReference>
<evidence type="ECO:0000256" key="8">
    <source>
        <dbReference type="ARBA" id="ARBA00022723"/>
    </source>
</evidence>
<evidence type="ECO:0000256" key="12">
    <source>
        <dbReference type="ARBA" id="ARBA00023049"/>
    </source>
</evidence>
<feature type="domain" description="MPN" evidence="14">
    <location>
        <begin position="70"/>
        <end position="208"/>
    </location>
</feature>
<proteinExistence type="inferred from homology"/>
<dbReference type="GeneID" id="18869680"/>
<dbReference type="InParanoid" id="G3AH56"/>
<dbReference type="GO" id="GO:0000338">
    <property type="term" value="P:protein deneddylation"/>
    <property type="evidence" value="ECO:0007669"/>
    <property type="project" value="EnsemblFungi"/>
</dbReference>
<dbReference type="SMART" id="SM00232">
    <property type="entry name" value="JAB_MPN"/>
    <property type="match status" value="1"/>
</dbReference>
<dbReference type="EMBL" id="GL996499">
    <property type="protein sequence ID" value="EGW35486.1"/>
    <property type="molecule type" value="Genomic_DNA"/>
</dbReference>
<dbReference type="OMA" id="VKMKLFQ"/>
<evidence type="ECO:0000256" key="6">
    <source>
        <dbReference type="ARBA" id="ARBA00022490"/>
    </source>
</evidence>
<evidence type="ECO:0000256" key="13">
    <source>
        <dbReference type="ARBA" id="ARBA00023242"/>
    </source>
</evidence>
<gene>
    <name evidence="15" type="ORF">SPAPADRAFT_132677</name>
</gene>
<organism evidence="16">
    <name type="scientific">Spathaspora passalidarum (strain NRRL Y-27907 / 11-Y1)</name>
    <dbReference type="NCBI Taxonomy" id="619300"/>
    <lineage>
        <taxon>Eukaryota</taxon>
        <taxon>Fungi</taxon>
        <taxon>Dikarya</taxon>
        <taxon>Ascomycota</taxon>
        <taxon>Saccharomycotina</taxon>
        <taxon>Pichiomycetes</taxon>
        <taxon>Debaryomycetaceae</taxon>
        <taxon>Spathaspora</taxon>
    </lineage>
</organism>
<keyword evidence="8" id="KW-0479">Metal-binding</keyword>
<evidence type="ECO:0000256" key="1">
    <source>
        <dbReference type="ARBA" id="ARBA00004123"/>
    </source>
</evidence>
<evidence type="ECO:0000313" key="15">
    <source>
        <dbReference type="EMBL" id="EGW35486.1"/>
    </source>
</evidence>
<dbReference type="InterPro" id="IPR037518">
    <property type="entry name" value="MPN"/>
</dbReference>
<dbReference type="GO" id="GO:0046872">
    <property type="term" value="F:metal ion binding"/>
    <property type="evidence" value="ECO:0007669"/>
    <property type="project" value="UniProtKB-KW"/>
</dbReference>
<comment type="similarity">
    <text evidence="3">Belongs to the peptidase M67A family. CSN5 subfamily.</text>
</comment>
<dbReference type="STRING" id="619300.G3AH56"/>
<dbReference type="Gene3D" id="3.40.140.10">
    <property type="entry name" value="Cytidine Deaminase, domain 2"/>
    <property type="match status" value="1"/>
</dbReference>
<keyword evidence="6" id="KW-0963">Cytoplasm</keyword>
<keyword evidence="12" id="KW-0482">Metalloprotease</keyword>
<keyword evidence="11" id="KW-0862">Zinc</keyword>
<dbReference type="GO" id="GO:0019784">
    <property type="term" value="F:deNEDDylase activity"/>
    <property type="evidence" value="ECO:0007669"/>
    <property type="project" value="EnsemblFungi"/>
</dbReference>
<evidence type="ECO:0000256" key="5">
    <source>
        <dbReference type="ARBA" id="ARBA00014880"/>
    </source>
</evidence>
<dbReference type="Pfam" id="PF01398">
    <property type="entry name" value="JAB"/>
    <property type="match status" value="1"/>
</dbReference>
<dbReference type="KEGG" id="spaa:SPAPADRAFT_132677"/>
<dbReference type="HOGENOM" id="CLU_053034_1_0_1"/>
<dbReference type="SUPFAM" id="SSF102712">
    <property type="entry name" value="JAB1/MPN domain"/>
    <property type="match status" value="1"/>
</dbReference>
<keyword evidence="9" id="KW-0736">Signalosome</keyword>
<evidence type="ECO:0000256" key="10">
    <source>
        <dbReference type="ARBA" id="ARBA00022801"/>
    </source>
</evidence>
<dbReference type="OrthoDB" id="605656at2759"/>
<accession>G3AH56</accession>
<dbReference type="eggNOG" id="KOG1554">
    <property type="taxonomic scope" value="Eukaryota"/>
</dbReference>
<reference evidence="15 16" key="1">
    <citation type="journal article" date="2011" name="Proc. Natl. Acad. Sci. U.S.A.">
        <title>Comparative genomics of xylose-fermenting fungi for enhanced biofuel production.</title>
        <authorList>
            <person name="Wohlbach D.J."/>
            <person name="Kuo A."/>
            <person name="Sato T.K."/>
            <person name="Potts K.M."/>
            <person name="Salamov A.A."/>
            <person name="LaButti K.M."/>
            <person name="Sun H."/>
            <person name="Clum A."/>
            <person name="Pangilinan J.L."/>
            <person name="Lindquist E.A."/>
            <person name="Lucas S."/>
            <person name="Lapidus A."/>
            <person name="Jin M."/>
            <person name="Gunawan C."/>
            <person name="Balan V."/>
            <person name="Dale B.E."/>
            <person name="Jeffries T.W."/>
            <person name="Zinkel R."/>
            <person name="Barry K.W."/>
            <person name="Grigoriev I.V."/>
            <person name="Gasch A.P."/>
        </authorList>
    </citation>
    <scope>NUCLEOTIDE SEQUENCE [LARGE SCALE GENOMIC DNA]</scope>
    <source>
        <strain evidence="16">NRRL Y-27907 / 11-Y1</strain>
    </source>
</reference>
<dbReference type="GO" id="GO:0005737">
    <property type="term" value="C:cytoplasm"/>
    <property type="evidence" value="ECO:0007669"/>
    <property type="project" value="UniProtKB-SubCell"/>
</dbReference>
<dbReference type="InterPro" id="IPR050242">
    <property type="entry name" value="JAMM_MPN+_peptidase_M67A"/>
</dbReference>
<keyword evidence="13" id="KW-0539">Nucleus</keyword>
<dbReference type="GO" id="GO:0008180">
    <property type="term" value="C:COP9 signalosome"/>
    <property type="evidence" value="ECO:0007669"/>
    <property type="project" value="UniProtKB-KW"/>
</dbReference>
<dbReference type="GO" id="GO:0008237">
    <property type="term" value="F:metallopeptidase activity"/>
    <property type="evidence" value="ECO:0007669"/>
    <property type="project" value="UniProtKB-KW"/>
</dbReference>